<evidence type="ECO:0000256" key="4">
    <source>
        <dbReference type="ARBA" id="ARBA00023306"/>
    </source>
</evidence>
<keyword evidence="3 6" id="KW-0717">Septation</keyword>
<keyword evidence="4 6" id="KW-0131">Cell cycle</keyword>
<dbReference type="InterPro" id="IPR013033">
    <property type="entry name" value="MinC"/>
</dbReference>
<dbReference type="OrthoDB" id="9794530at2"/>
<dbReference type="InterPro" id="IPR036145">
    <property type="entry name" value="MinC_C_sf"/>
</dbReference>
<dbReference type="KEGG" id="pacr:FXN63_22505"/>
<dbReference type="AlphaFoldDB" id="A0A5C0B3Q2"/>
<proteinExistence type="inferred from homology"/>
<dbReference type="RefSeq" id="WP_148817729.1">
    <property type="nucleotide sequence ID" value="NZ_CP043046.1"/>
</dbReference>
<comment type="subunit">
    <text evidence="6">Interacts with MinD and FtsZ.</text>
</comment>
<comment type="function">
    <text evidence="5 6">Cell division inhibitor that blocks the formation of polar Z ring septums. Rapidly oscillates between the poles of the cell to destabilize FtsZ filaments that have formed before they mature into polar Z rings. Prevents FtsZ polymerization.</text>
</comment>
<gene>
    <name evidence="6 9" type="primary">minC</name>
    <name evidence="9" type="ORF">FXN63_22505</name>
</gene>
<evidence type="ECO:0000313" key="9">
    <source>
        <dbReference type="EMBL" id="QEI08293.1"/>
    </source>
</evidence>
<evidence type="ECO:0000259" key="7">
    <source>
        <dbReference type="Pfam" id="PF03775"/>
    </source>
</evidence>
<dbReference type="PANTHER" id="PTHR34108:SF1">
    <property type="entry name" value="SEPTUM SITE-DETERMINING PROTEIN MINC"/>
    <property type="match status" value="1"/>
</dbReference>
<protein>
    <recommendedName>
        <fullName evidence="6">Probable septum site-determining protein MinC</fullName>
    </recommendedName>
</protein>
<dbReference type="PANTHER" id="PTHR34108">
    <property type="entry name" value="SEPTUM SITE-DETERMINING PROTEIN MINC"/>
    <property type="match status" value="1"/>
</dbReference>
<dbReference type="HAMAP" id="MF_00267">
    <property type="entry name" value="MinC"/>
    <property type="match status" value="1"/>
</dbReference>
<dbReference type="GO" id="GO:0051302">
    <property type="term" value="P:regulation of cell division"/>
    <property type="evidence" value="ECO:0007669"/>
    <property type="project" value="InterPro"/>
</dbReference>
<evidence type="ECO:0000256" key="5">
    <source>
        <dbReference type="ARBA" id="ARBA00025606"/>
    </source>
</evidence>
<sequence length="271" mass="27901">MDVPVLDFKSATLYAIRVVLHSADTLALRTALDARMKDAAGFFDDEPVVIDAGRITEPLDWQALLDGLAAHRLPVIGVTAQEENLAAAQALGLVHVALPSATARNEAAAVAAANAAEAANVAPPPAPPAAAEVIPEVGVAVDKAAAAAAPVPAPPPAGPQYGPTMIIDRPLRSGQKVYARHADLIVIGVVSHGAEVIADGNIHVYGPLRGKAMAGARGDVRAKIFTTFFDAELIAVAGVYRSIATSPPNVANQAAVVRLDGERLLVEPLKT</sequence>
<dbReference type="InterPro" id="IPR016098">
    <property type="entry name" value="CAP/MinC_C"/>
</dbReference>
<organism evidence="9 10">
    <name type="scientific">Pigmentiphaga aceris</name>
    <dbReference type="NCBI Taxonomy" id="1940612"/>
    <lineage>
        <taxon>Bacteria</taxon>
        <taxon>Pseudomonadati</taxon>
        <taxon>Pseudomonadota</taxon>
        <taxon>Betaproteobacteria</taxon>
        <taxon>Burkholderiales</taxon>
        <taxon>Alcaligenaceae</taxon>
        <taxon>Pigmentiphaga</taxon>
    </lineage>
</organism>
<name>A0A5C0B3Q2_9BURK</name>
<dbReference type="Pfam" id="PF05209">
    <property type="entry name" value="MinC_N"/>
    <property type="match status" value="1"/>
</dbReference>
<dbReference type="GO" id="GO:1901891">
    <property type="term" value="P:regulation of cell septum assembly"/>
    <property type="evidence" value="ECO:0007669"/>
    <property type="project" value="InterPro"/>
</dbReference>
<dbReference type="GO" id="GO:0000917">
    <property type="term" value="P:division septum assembly"/>
    <property type="evidence" value="ECO:0007669"/>
    <property type="project" value="UniProtKB-KW"/>
</dbReference>
<dbReference type="InterPro" id="IPR007874">
    <property type="entry name" value="MinC_N"/>
</dbReference>
<keyword evidence="2 6" id="KW-0132">Cell division</keyword>
<keyword evidence="10" id="KW-1185">Reference proteome</keyword>
<dbReference type="Pfam" id="PF03775">
    <property type="entry name" value="MinC_C"/>
    <property type="match status" value="1"/>
</dbReference>
<dbReference type="NCBIfam" id="TIGR01222">
    <property type="entry name" value="minC"/>
    <property type="match status" value="1"/>
</dbReference>
<dbReference type="EMBL" id="CP043046">
    <property type="protein sequence ID" value="QEI08293.1"/>
    <property type="molecule type" value="Genomic_DNA"/>
</dbReference>
<dbReference type="GO" id="GO:0000902">
    <property type="term" value="P:cell morphogenesis"/>
    <property type="evidence" value="ECO:0007669"/>
    <property type="project" value="InterPro"/>
</dbReference>
<dbReference type="Proteomes" id="UP000325161">
    <property type="component" value="Chromosome"/>
</dbReference>
<evidence type="ECO:0000256" key="2">
    <source>
        <dbReference type="ARBA" id="ARBA00022618"/>
    </source>
</evidence>
<dbReference type="Gene3D" id="2.160.20.70">
    <property type="match status" value="1"/>
</dbReference>
<feature type="domain" description="Septum formation inhibitor MinC N-terminal" evidence="8">
    <location>
        <begin position="6"/>
        <end position="73"/>
    </location>
</feature>
<dbReference type="InterPro" id="IPR005526">
    <property type="entry name" value="Septum_form_inhib_MinC_C"/>
</dbReference>
<accession>A0A5C0B3Q2</accession>
<evidence type="ECO:0000256" key="3">
    <source>
        <dbReference type="ARBA" id="ARBA00023210"/>
    </source>
</evidence>
<evidence type="ECO:0000259" key="8">
    <source>
        <dbReference type="Pfam" id="PF05209"/>
    </source>
</evidence>
<evidence type="ECO:0000256" key="1">
    <source>
        <dbReference type="ARBA" id="ARBA00006291"/>
    </source>
</evidence>
<dbReference type="Gene3D" id="3.30.70.260">
    <property type="match status" value="1"/>
</dbReference>
<reference evidence="9 10" key="1">
    <citation type="submission" date="2019-08" db="EMBL/GenBank/DDBJ databases">
        <title>Amphibian skin-associated Pigmentiphaga: genome sequence and occurrence across geography and hosts.</title>
        <authorList>
            <person name="Bletz M.C."/>
            <person name="Bunk B."/>
            <person name="Sproeer C."/>
            <person name="Biwer P."/>
            <person name="Reiter S."/>
            <person name="Rabemananjara F.C.E."/>
            <person name="Schulz S."/>
            <person name="Overmann J."/>
            <person name="Vences M."/>
        </authorList>
    </citation>
    <scope>NUCLEOTIDE SEQUENCE [LARGE SCALE GENOMIC DNA]</scope>
    <source>
        <strain evidence="9 10">Mada1488</strain>
    </source>
</reference>
<comment type="similarity">
    <text evidence="1 6">Belongs to the MinC family.</text>
</comment>
<feature type="domain" description="Septum formation inhibitor MinC C-terminal" evidence="7">
    <location>
        <begin position="166"/>
        <end position="266"/>
    </location>
</feature>
<evidence type="ECO:0000256" key="6">
    <source>
        <dbReference type="HAMAP-Rule" id="MF_00267"/>
    </source>
</evidence>
<evidence type="ECO:0000313" key="10">
    <source>
        <dbReference type="Proteomes" id="UP000325161"/>
    </source>
</evidence>
<dbReference type="SUPFAM" id="SSF63848">
    <property type="entry name" value="Cell-division inhibitor MinC, C-terminal domain"/>
    <property type="match status" value="1"/>
</dbReference>